<accession>A0A9X3I2H8</accession>
<name>A0A9X3I2H8_9ACTN</name>
<dbReference type="InterPro" id="IPR034660">
    <property type="entry name" value="DinB/YfiT-like"/>
</dbReference>
<protein>
    <submittedName>
        <fullName evidence="1">DUF664 domain-containing protein</fullName>
    </submittedName>
</protein>
<comment type="caution">
    <text evidence="1">The sequence shown here is derived from an EMBL/GenBank/DDBJ whole genome shotgun (WGS) entry which is preliminary data.</text>
</comment>
<organism evidence="1 2">
    <name type="scientific">Gordonia aquimaris</name>
    <dbReference type="NCBI Taxonomy" id="2984863"/>
    <lineage>
        <taxon>Bacteria</taxon>
        <taxon>Bacillati</taxon>
        <taxon>Actinomycetota</taxon>
        <taxon>Actinomycetes</taxon>
        <taxon>Mycobacteriales</taxon>
        <taxon>Gordoniaceae</taxon>
        <taxon>Gordonia</taxon>
    </lineage>
</organism>
<dbReference type="Pfam" id="PF04978">
    <property type="entry name" value="MST"/>
    <property type="match status" value="1"/>
</dbReference>
<dbReference type="RefSeq" id="WP_266059665.1">
    <property type="nucleotide sequence ID" value="NZ_JAPKFM010000001.1"/>
</dbReference>
<reference evidence="1" key="1">
    <citation type="submission" date="2022-10" db="EMBL/GenBank/DDBJ databases">
        <title>WGS of marine actinomycetes from Thailand.</title>
        <authorList>
            <person name="Thawai C."/>
        </authorList>
    </citation>
    <scope>NUCLEOTIDE SEQUENCE</scope>
    <source>
        <strain evidence="1">SW21</strain>
    </source>
</reference>
<dbReference type="NCBIfam" id="NF047843">
    <property type="entry name" value="MST_Rv0443"/>
    <property type="match status" value="1"/>
</dbReference>
<gene>
    <name evidence="1" type="ORF">OSB52_00790</name>
</gene>
<keyword evidence="2" id="KW-1185">Reference proteome</keyword>
<dbReference type="SUPFAM" id="SSF109854">
    <property type="entry name" value="DinB/YfiT-like putative metalloenzymes"/>
    <property type="match status" value="1"/>
</dbReference>
<dbReference type="Proteomes" id="UP001143347">
    <property type="component" value="Unassembled WGS sequence"/>
</dbReference>
<evidence type="ECO:0000313" key="2">
    <source>
        <dbReference type="Proteomes" id="UP001143347"/>
    </source>
</evidence>
<dbReference type="AlphaFoldDB" id="A0A9X3I2H8"/>
<dbReference type="InterPro" id="IPR007061">
    <property type="entry name" value="MST-like"/>
</dbReference>
<proteinExistence type="predicted"/>
<dbReference type="Gene3D" id="1.20.120.450">
    <property type="entry name" value="dinb family like domain"/>
    <property type="match status" value="1"/>
</dbReference>
<evidence type="ECO:0000313" key="1">
    <source>
        <dbReference type="EMBL" id="MCX2962622.1"/>
    </source>
</evidence>
<sequence length="166" mass="18116">MRSTDILIDGFGRVSENVHAVLDGITSEQLVERVAPEANTIAWLIWHISRVQDAQVADVAVADEVWTSAGFYDRFALPFDRSASGYGQSPDEVAQVIVEPGLLAEYHDSAHAATVGYLRTLSDDDLERVIDENWDPPVTLGVRLVSVLDDDAQHVGQAAYIRGLVG</sequence>
<dbReference type="EMBL" id="JAPKFM010000001">
    <property type="protein sequence ID" value="MCX2962622.1"/>
    <property type="molecule type" value="Genomic_DNA"/>
</dbReference>